<keyword evidence="1" id="KW-0812">Transmembrane</keyword>
<gene>
    <name evidence="2" type="ORF">LRS1606.351</name>
</gene>
<keyword evidence="1" id="KW-1133">Transmembrane helix</keyword>
<sequence>MLCRQAESIRSAYGAQRCRGIRQGGTRARARDRPVCRVTSADLMSNCVPAAEEGGLVSASWAVRRRSPPSWGTNEACPRASLLNSGHDAFKRAICCTRSVATGRRRMGPSVRVTRDLPTGNGRGRGCDLQFVNLHQAPPAVALSALACAVVAVLFRESSVGAVFVCAAAVLIVVSAILETTRFPADDRVLRCPVCRQRFAGDGHGGLCSAVCAAEYRDVLDRQEEEDYWWRAIA</sequence>
<keyword evidence="1" id="KW-0472">Membrane</keyword>
<feature type="transmembrane region" description="Helical" evidence="1">
    <location>
        <begin position="161"/>
        <end position="178"/>
    </location>
</feature>
<keyword evidence="2" id="KW-0614">Plasmid</keyword>
<organism evidence="2">
    <name type="scientific">Rhodococcus sp. NS1</name>
    <dbReference type="NCBI Taxonomy" id="402236"/>
    <lineage>
        <taxon>Bacteria</taxon>
        <taxon>Bacillati</taxon>
        <taxon>Actinomycetota</taxon>
        <taxon>Actinomycetes</taxon>
        <taxon>Mycobacteriales</taxon>
        <taxon>Nocardiaceae</taxon>
        <taxon>Rhodococcus</taxon>
    </lineage>
</organism>
<evidence type="ECO:0000256" key="1">
    <source>
        <dbReference type="SAM" id="Phobius"/>
    </source>
</evidence>
<evidence type="ECO:0000313" key="2">
    <source>
        <dbReference type="EMBL" id="AIU93785.1"/>
    </source>
</evidence>
<reference evidence="2" key="1">
    <citation type="submission" date="2014-03" db="EMBL/GenBank/DDBJ databases">
        <authorList>
            <person name="Zhang G."/>
            <person name="Zhu L."/>
            <person name="Fang P."/>
        </authorList>
    </citation>
    <scope>NUCLEOTIDE SEQUENCE</scope>
    <source>
        <strain evidence="2">NS1</strain>
        <plasmid evidence="2">pNSL1</plasmid>
    </source>
</reference>
<feature type="transmembrane region" description="Helical" evidence="1">
    <location>
        <begin position="137"/>
        <end position="155"/>
    </location>
</feature>
<accession>A0A097SQJ6</accession>
<dbReference type="EMBL" id="KJ605395">
    <property type="protein sequence ID" value="AIU93785.1"/>
    <property type="molecule type" value="Genomic_DNA"/>
</dbReference>
<name>A0A097SQJ6_9NOCA</name>
<dbReference type="AlphaFoldDB" id="A0A097SQJ6"/>
<protein>
    <submittedName>
        <fullName evidence="2">Uncharacterized protein</fullName>
    </submittedName>
</protein>
<geneLocation type="plasmid" evidence="2">
    <name>pNSL1</name>
</geneLocation>
<proteinExistence type="predicted"/>